<name>A0ABQ6MAQ3_9STRA</name>
<comment type="caution">
    <text evidence="2">The sequence shown here is derived from an EMBL/GenBank/DDBJ whole genome shotgun (WGS) entry which is preliminary data.</text>
</comment>
<evidence type="ECO:0000313" key="2">
    <source>
        <dbReference type="EMBL" id="GMI22846.1"/>
    </source>
</evidence>
<gene>
    <name evidence="2" type="ORF">TeGR_g4464</name>
</gene>
<sequence>MSARQTTAIALPSTSTALSAVASGAAHVARTYPKTTSYYVIGLLAALLFSGWTLSPEQLGSYGEIMGRIDTELEYDLAVKTQTAYSAYYASSGWFSCDSACTRLKARHDSLKADLDLARAAGYELVADAKSQAGIFSEMGVGEVRDSFWAYFSKGAKFAKRQSMYDALFMGFRSMGRNESTGEYVMKMVMQMFMNFSMGLVLTFGMFLFGLWAIITSYRASLLEGLLFFFFASAAGFATVMTVFGGMSATLVGGGFAVAKLAEAQGRLQDGGAGGRRRVGQRAHWE</sequence>
<proteinExistence type="predicted"/>
<feature type="transmembrane region" description="Helical" evidence="1">
    <location>
        <begin position="227"/>
        <end position="259"/>
    </location>
</feature>
<keyword evidence="1" id="KW-0812">Transmembrane</keyword>
<feature type="transmembrane region" description="Helical" evidence="1">
    <location>
        <begin position="36"/>
        <end position="54"/>
    </location>
</feature>
<accession>A0ABQ6MAQ3</accession>
<feature type="transmembrane region" description="Helical" evidence="1">
    <location>
        <begin position="196"/>
        <end position="215"/>
    </location>
</feature>
<dbReference type="EMBL" id="BRYB01000105">
    <property type="protein sequence ID" value="GMI22846.1"/>
    <property type="molecule type" value="Genomic_DNA"/>
</dbReference>
<dbReference type="Proteomes" id="UP001165060">
    <property type="component" value="Unassembled WGS sequence"/>
</dbReference>
<organism evidence="2 3">
    <name type="scientific">Tetraparma gracilis</name>
    <dbReference type="NCBI Taxonomy" id="2962635"/>
    <lineage>
        <taxon>Eukaryota</taxon>
        <taxon>Sar</taxon>
        <taxon>Stramenopiles</taxon>
        <taxon>Ochrophyta</taxon>
        <taxon>Bolidophyceae</taxon>
        <taxon>Parmales</taxon>
        <taxon>Triparmaceae</taxon>
        <taxon>Tetraparma</taxon>
    </lineage>
</organism>
<keyword evidence="3" id="KW-1185">Reference proteome</keyword>
<reference evidence="2 3" key="1">
    <citation type="journal article" date="2023" name="Commun. Biol.">
        <title>Genome analysis of Parmales, the sister group of diatoms, reveals the evolutionary specialization of diatoms from phago-mixotrophs to photoautotrophs.</title>
        <authorList>
            <person name="Ban H."/>
            <person name="Sato S."/>
            <person name="Yoshikawa S."/>
            <person name="Yamada K."/>
            <person name="Nakamura Y."/>
            <person name="Ichinomiya M."/>
            <person name="Sato N."/>
            <person name="Blanc-Mathieu R."/>
            <person name="Endo H."/>
            <person name="Kuwata A."/>
            <person name="Ogata H."/>
        </authorList>
    </citation>
    <scope>NUCLEOTIDE SEQUENCE [LARGE SCALE GENOMIC DNA]</scope>
</reference>
<keyword evidence="1" id="KW-1133">Transmembrane helix</keyword>
<evidence type="ECO:0000256" key="1">
    <source>
        <dbReference type="SAM" id="Phobius"/>
    </source>
</evidence>
<evidence type="ECO:0000313" key="3">
    <source>
        <dbReference type="Proteomes" id="UP001165060"/>
    </source>
</evidence>
<protein>
    <submittedName>
        <fullName evidence="2">Uncharacterized protein</fullName>
    </submittedName>
</protein>
<keyword evidence="1" id="KW-0472">Membrane</keyword>